<proteinExistence type="predicted"/>
<evidence type="ECO:0000313" key="1">
    <source>
        <dbReference type="EMBL" id="KAF2790574.1"/>
    </source>
</evidence>
<evidence type="ECO:0000313" key="2">
    <source>
        <dbReference type="Proteomes" id="UP000799757"/>
    </source>
</evidence>
<keyword evidence="2" id="KW-1185">Reference proteome</keyword>
<dbReference type="OrthoDB" id="4357141at2759"/>
<sequence length="61" mass="6860">GRVDIASKEHFTFSYKPTRKRALTKGNIQAGYATTGLFPFIPERVPIYTEAPRSSNCPESR</sequence>
<protein>
    <submittedName>
        <fullName evidence="1">Uncharacterized protein</fullName>
    </submittedName>
</protein>
<dbReference type="EMBL" id="MU002066">
    <property type="protein sequence ID" value="KAF2790574.1"/>
    <property type="molecule type" value="Genomic_DNA"/>
</dbReference>
<reference evidence="1" key="1">
    <citation type="journal article" date="2020" name="Stud. Mycol.">
        <title>101 Dothideomycetes genomes: a test case for predicting lifestyles and emergence of pathogens.</title>
        <authorList>
            <person name="Haridas S."/>
            <person name="Albert R."/>
            <person name="Binder M."/>
            <person name="Bloem J."/>
            <person name="Labutti K."/>
            <person name="Salamov A."/>
            <person name="Andreopoulos B."/>
            <person name="Baker S."/>
            <person name="Barry K."/>
            <person name="Bills G."/>
            <person name="Bluhm B."/>
            <person name="Cannon C."/>
            <person name="Castanera R."/>
            <person name="Culley D."/>
            <person name="Daum C."/>
            <person name="Ezra D."/>
            <person name="Gonzalez J."/>
            <person name="Henrissat B."/>
            <person name="Kuo A."/>
            <person name="Liang C."/>
            <person name="Lipzen A."/>
            <person name="Lutzoni F."/>
            <person name="Magnuson J."/>
            <person name="Mondo S."/>
            <person name="Nolan M."/>
            <person name="Ohm R."/>
            <person name="Pangilinan J."/>
            <person name="Park H.-J."/>
            <person name="Ramirez L."/>
            <person name="Alfaro M."/>
            <person name="Sun H."/>
            <person name="Tritt A."/>
            <person name="Yoshinaga Y."/>
            <person name="Zwiers L.-H."/>
            <person name="Turgeon B."/>
            <person name="Goodwin S."/>
            <person name="Spatafora J."/>
            <person name="Crous P."/>
            <person name="Grigoriev I."/>
        </authorList>
    </citation>
    <scope>NUCLEOTIDE SEQUENCE</scope>
    <source>
        <strain evidence="1">CBS 109.77</strain>
    </source>
</reference>
<feature type="non-terminal residue" evidence="1">
    <location>
        <position position="1"/>
    </location>
</feature>
<name>A0A6A6X350_9PLEO</name>
<organism evidence="1 2">
    <name type="scientific">Melanomma pulvis-pyrius CBS 109.77</name>
    <dbReference type="NCBI Taxonomy" id="1314802"/>
    <lineage>
        <taxon>Eukaryota</taxon>
        <taxon>Fungi</taxon>
        <taxon>Dikarya</taxon>
        <taxon>Ascomycota</taxon>
        <taxon>Pezizomycotina</taxon>
        <taxon>Dothideomycetes</taxon>
        <taxon>Pleosporomycetidae</taxon>
        <taxon>Pleosporales</taxon>
        <taxon>Melanommataceae</taxon>
        <taxon>Melanomma</taxon>
    </lineage>
</organism>
<dbReference type="AlphaFoldDB" id="A0A6A6X350"/>
<accession>A0A6A6X350</accession>
<dbReference type="Proteomes" id="UP000799757">
    <property type="component" value="Unassembled WGS sequence"/>
</dbReference>
<gene>
    <name evidence="1" type="ORF">K505DRAFT_250908</name>
</gene>